<keyword evidence="1" id="KW-0808">Transferase</keyword>
<feature type="domain" description="Reverse transcriptase RNase H-like" evidence="7">
    <location>
        <begin position="2"/>
        <end position="57"/>
    </location>
</feature>
<dbReference type="AlphaFoldDB" id="A0A080ZMU6"/>
<evidence type="ECO:0000256" key="1">
    <source>
        <dbReference type="ARBA" id="ARBA00022679"/>
    </source>
</evidence>
<organism evidence="8 9">
    <name type="scientific">Phytophthora nicotianae P1976</name>
    <dbReference type="NCBI Taxonomy" id="1317066"/>
    <lineage>
        <taxon>Eukaryota</taxon>
        <taxon>Sar</taxon>
        <taxon>Stramenopiles</taxon>
        <taxon>Oomycota</taxon>
        <taxon>Peronosporomycetes</taxon>
        <taxon>Peronosporales</taxon>
        <taxon>Peronosporaceae</taxon>
        <taxon>Phytophthora</taxon>
    </lineage>
</organism>
<evidence type="ECO:0000256" key="3">
    <source>
        <dbReference type="ARBA" id="ARBA00022722"/>
    </source>
</evidence>
<dbReference type="Pfam" id="PF17917">
    <property type="entry name" value="RT_RNaseH"/>
    <property type="match status" value="1"/>
</dbReference>
<proteinExistence type="predicted"/>
<dbReference type="InterPro" id="IPR041373">
    <property type="entry name" value="RT_RNaseH"/>
</dbReference>
<evidence type="ECO:0000256" key="6">
    <source>
        <dbReference type="ARBA" id="ARBA00022918"/>
    </source>
</evidence>
<keyword evidence="5" id="KW-0378">Hydrolase</keyword>
<dbReference type="GO" id="GO:0003964">
    <property type="term" value="F:RNA-directed DNA polymerase activity"/>
    <property type="evidence" value="ECO:0007669"/>
    <property type="project" value="UniProtKB-KW"/>
</dbReference>
<comment type="caution">
    <text evidence="8">The sequence shown here is derived from an EMBL/GenBank/DDBJ whole genome shotgun (WGS) entry which is preliminary data.</text>
</comment>
<evidence type="ECO:0000313" key="8">
    <source>
        <dbReference type="EMBL" id="ETO67957.1"/>
    </source>
</evidence>
<reference evidence="8 9" key="1">
    <citation type="submission" date="2013-11" db="EMBL/GenBank/DDBJ databases">
        <title>The Genome Sequence of Phytophthora parasitica P1976.</title>
        <authorList>
            <consortium name="The Broad Institute Genomics Platform"/>
            <person name="Russ C."/>
            <person name="Tyler B."/>
            <person name="Panabieres F."/>
            <person name="Shan W."/>
            <person name="Tripathy S."/>
            <person name="Grunwald N."/>
            <person name="Machado M."/>
            <person name="Johnson C.S."/>
            <person name="Walker B."/>
            <person name="Young S."/>
            <person name="Zeng Q."/>
            <person name="Gargeya S."/>
            <person name="Fitzgerald M."/>
            <person name="Haas B."/>
            <person name="Abouelleil A."/>
            <person name="Allen A.W."/>
            <person name="Alvarado L."/>
            <person name="Arachchi H.M."/>
            <person name="Berlin A.M."/>
            <person name="Chapman S.B."/>
            <person name="Gainer-Dewar J."/>
            <person name="Goldberg J."/>
            <person name="Griggs A."/>
            <person name="Gujja S."/>
            <person name="Hansen M."/>
            <person name="Howarth C."/>
            <person name="Imamovic A."/>
            <person name="Ireland A."/>
            <person name="Larimer J."/>
            <person name="McCowan C."/>
            <person name="Murphy C."/>
            <person name="Pearson M."/>
            <person name="Poon T.W."/>
            <person name="Priest M."/>
            <person name="Roberts A."/>
            <person name="Saif S."/>
            <person name="Shea T."/>
            <person name="Sisk P."/>
            <person name="Sykes S."/>
            <person name="Wortman J."/>
            <person name="Nusbaum C."/>
            <person name="Birren B."/>
        </authorList>
    </citation>
    <scope>NUCLEOTIDE SEQUENCE [LARGE SCALE GENOMIC DNA]</scope>
    <source>
        <strain evidence="8 9">P1976</strain>
    </source>
</reference>
<dbReference type="GO" id="GO:0016787">
    <property type="term" value="F:hydrolase activity"/>
    <property type="evidence" value="ECO:0007669"/>
    <property type="project" value="UniProtKB-KW"/>
</dbReference>
<protein>
    <recommendedName>
        <fullName evidence="7">Reverse transcriptase RNase H-like domain-containing protein</fullName>
    </recommendedName>
</protein>
<dbReference type="EMBL" id="ANJA01002804">
    <property type="protein sequence ID" value="ETO67957.1"/>
    <property type="molecule type" value="Genomic_DNA"/>
</dbReference>
<dbReference type="GO" id="GO:0004519">
    <property type="term" value="F:endonuclease activity"/>
    <property type="evidence" value="ECO:0007669"/>
    <property type="project" value="UniProtKB-KW"/>
</dbReference>
<evidence type="ECO:0000259" key="7">
    <source>
        <dbReference type="Pfam" id="PF17917"/>
    </source>
</evidence>
<evidence type="ECO:0000313" key="9">
    <source>
        <dbReference type="Proteomes" id="UP000028582"/>
    </source>
</evidence>
<evidence type="ECO:0000256" key="2">
    <source>
        <dbReference type="ARBA" id="ARBA00022695"/>
    </source>
</evidence>
<keyword evidence="3" id="KW-0540">Nuclease</keyword>
<keyword evidence="2" id="KW-0548">Nucleotidyltransferase</keyword>
<name>A0A080ZMU6_PHYNI</name>
<evidence type="ECO:0000256" key="5">
    <source>
        <dbReference type="ARBA" id="ARBA00022801"/>
    </source>
</evidence>
<accession>A0A080ZMU6</accession>
<keyword evidence="4" id="KW-0255">Endonuclease</keyword>
<dbReference type="Proteomes" id="UP000028582">
    <property type="component" value="Unassembled WGS sequence"/>
</dbReference>
<evidence type="ECO:0000256" key="4">
    <source>
        <dbReference type="ARBA" id="ARBA00022759"/>
    </source>
</evidence>
<keyword evidence="6" id="KW-0695">RNA-directed DNA polymerase</keyword>
<gene>
    <name evidence="8" type="ORF">F444_15174</name>
</gene>
<sequence length="128" mass="14464">MLQEKEHESKSHPVALLGRVLPDGEMNYHPVEKEVLALLLALKTCYTTLDSKRLMQLVAQRVPEKDVAFAQLLQSTVTSFVELEDSLAPVTPPSQIWRQFGPVTKRLRRLCAVVGRSSKIRTMWCYGG</sequence>